<name>A0A4P9VXM6_9FUNG</name>
<gene>
    <name evidence="2" type="ORF">BDK51DRAFT_50351</name>
</gene>
<feature type="region of interest" description="Disordered" evidence="1">
    <location>
        <begin position="1"/>
        <end position="35"/>
    </location>
</feature>
<evidence type="ECO:0000313" key="2">
    <source>
        <dbReference type="EMBL" id="RKO83038.1"/>
    </source>
</evidence>
<feature type="compositionally biased region" description="Basic and acidic residues" evidence="1">
    <location>
        <begin position="25"/>
        <end position="35"/>
    </location>
</feature>
<feature type="compositionally biased region" description="Polar residues" evidence="1">
    <location>
        <begin position="1"/>
        <end position="19"/>
    </location>
</feature>
<keyword evidence="3" id="KW-1185">Reference proteome</keyword>
<protein>
    <submittedName>
        <fullName evidence="2">Uncharacterized protein</fullName>
    </submittedName>
</protein>
<evidence type="ECO:0000256" key="1">
    <source>
        <dbReference type="SAM" id="MobiDB-lite"/>
    </source>
</evidence>
<organism evidence="2 3">
    <name type="scientific">Blyttiomyces helicus</name>
    <dbReference type="NCBI Taxonomy" id="388810"/>
    <lineage>
        <taxon>Eukaryota</taxon>
        <taxon>Fungi</taxon>
        <taxon>Fungi incertae sedis</taxon>
        <taxon>Chytridiomycota</taxon>
        <taxon>Chytridiomycota incertae sedis</taxon>
        <taxon>Chytridiomycetes</taxon>
        <taxon>Chytridiomycetes incertae sedis</taxon>
        <taxon>Blyttiomyces</taxon>
    </lineage>
</organism>
<dbReference type="EMBL" id="ML001748">
    <property type="protein sequence ID" value="RKO83038.1"/>
    <property type="molecule type" value="Genomic_DNA"/>
</dbReference>
<sequence>MRISISLSRCGQPPETTDPQPLPSTHERGDPSNDRRHLQVRMRPHAVAMWNQYIPLRAGVGLRFRDVIVKVCKTEEGKKMPAGGWIGKQKEEFTQLAPTRARTEGLSRQCIRPDPCSSVEGSKGGNSLRATSSKNNGSKEHEGVMVNADRRGERAALGREAAQHQAVRSIVAKGSGERRANLVARGERLRTADFVATPDGCGILWQVAASAGYSREEA</sequence>
<feature type="region of interest" description="Disordered" evidence="1">
    <location>
        <begin position="98"/>
        <end position="140"/>
    </location>
</feature>
<proteinExistence type="predicted"/>
<evidence type="ECO:0000313" key="3">
    <source>
        <dbReference type="Proteomes" id="UP000269721"/>
    </source>
</evidence>
<dbReference type="Proteomes" id="UP000269721">
    <property type="component" value="Unassembled WGS sequence"/>
</dbReference>
<dbReference type="AlphaFoldDB" id="A0A4P9VXM6"/>
<accession>A0A4P9VXM6</accession>
<reference evidence="3" key="1">
    <citation type="journal article" date="2018" name="Nat. Microbiol.">
        <title>Leveraging single-cell genomics to expand the fungal tree of life.</title>
        <authorList>
            <person name="Ahrendt S.R."/>
            <person name="Quandt C.A."/>
            <person name="Ciobanu D."/>
            <person name="Clum A."/>
            <person name="Salamov A."/>
            <person name="Andreopoulos B."/>
            <person name="Cheng J.F."/>
            <person name="Woyke T."/>
            <person name="Pelin A."/>
            <person name="Henrissat B."/>
            <person name="Reynolds N.K."/>
            <person name="Benny G.L."/>
            <person name="Smith M.E."/>
            <person name="James T.Y."/>
            <person name="Grigoriev I.V."/>
        </authorList>
    </citation>
    <scope>NUCLEOTIDE SEQUENCE [LARGE SCALE GENOMIC DNA]</scope>
</reference>